<dbReference type="SMART" id="SM01126">
    <property type="entry name" value="DDE_Tnp_IS1595"/>
    <property type="match status" value="1"/>
</dbReference>
<protein>
    <submittedName>
        <fullName evidence="2">Transposase and inactivated derivatives</fullName>
    </submittedName>
</protein>
<keyword evidence="3" id="KW-1185">Reference proteome</keyword>
<dbReference type="NCBIfam" id="NF033547">
    <property type="entry name" value="transpos_IS1595"/>
    <property type="match status" value="1"/>
</dbReference>
<gene>
    <name evidence="2" type="ORF">NCTC13337_01394</name>
</gene>
<dbReference type="Pfam" id="PF12762">
    <property type="entry name" value="DDE_Tnp_IS1595"/>
    <property type="match status" value="1"/>
</dbReference>
<dbReference type="InterPro" id="IPR024445">
    <property type="entry name" value="Tnp_ISXO2-like"/>
</dbReference>
<dbReference type="AlphaFoldDB" id="A0A380MTW0"/>
<dbReference type="Proteomes" id="UP000254601">
    <property type="component" value="Unassembled WGS sequence"/>
</dbReference>
<feature type="domain" description="ISXO2-like transposase" evidence="1">
    <location>
        <begin position="45"/>
        <end position="189"/>
    </location>
</feature>
<dbReference type="EMBL" id="UHIC01000001">
    <property type="protein sequence ID" value="SUO95496.1"/>
    <property type="molecule type" value="Genomic_DNA"/>
</dbReference>
<dbReference type="PANTHER" id="PTHR47163">
    <property type="entry name" value="DDE_TNP_IS1595 DOMAIN-CONTAINING PROTEIN"/>
    <property type="match status" value="1"/>
</dbReference>
<dbReference type="PANTHER" id="PTHR47163:SF2">
    <property type="entry name" value="SI:DKEY-17M8.2"/>
    <property type="match status" value="1"/>
</dbReference>
<evidence type="ECO:0000313" key="2">
    <source>
        <dbReference type="EMBL" id="SUO95496.1"/>
    </source>
</evidence>
<organism evidence="2 3">
    <name type="scientific">Suttonella ornithocola</name>
    <dbReference type="NCBI Taxonomy" id="279832"/>
    <lineage>
        <taxon>Bacteria</taxon>
        <taxon>Pseudomonadati</taxon>
        <taxon>Pseudomonadota</taxon>
        <taxon>Gammaproteobacteria</taxon>
        <taxon>Cardiobacteriales</taxon>
        <taxon>Cardiobacteriaceae</taxon>
        <taxon>Suttonella</taxon>
    </lineage>
</organism>
<evidence type="ECO:0000313" key="3">
    <source>
        <dbReference type="Proteomes" id="UP000254601"/>
    </source>
</evidence>
<proteinExistence type="predicted"/>
<sequence length="212" mass="25153">MQCFCIAIDTTKTALLLNVNRNTINRWYAIFRQEIYQYQLNQKNLLYGSIEINESYFGAKRQRDYHDKLKRGRGTLKQSVFGIFERQGRIYTEIIPDCKKKTLQGVILGKVALDSVIYSDGWRGYNGLVDVGYAKHFRVDHGNNEFAHGHYHINGIESFWSFTKRRLSKFNGVTVNFELHLKECEWRWNQNSKDLQRHLWNLIKRFLQPLLV</sequence>
<reference evidence="2 3" key="1">
    <citation type="submission" date="2018-06" db="EMBL/GenBank/DDBJ databases">
        <authorList>
            <consortium name="Pathogen Informatics"/>
            <person name="Doyle S."/>
        </authorList>
    </citation>
    <scope>NUCLEOTIDE SEQUENCE [LARGE SCALE GENOMIC DNA]</scope>
    <source>
        <strain evidence="2 3">NCTC13337</strain>
    </source>
</reference>
<evidence type="ECO:0000259" key="1">
    <source>
        <dbReference type="SMART" id="SM01126"/>
    </source>
</evidence>
<accession>A0A380MTW0</accession>
<dbReference type="InterPro" id="IPR053164">
    <property type="entry name" value="IS1016-like_transposase"/>
</dbReference>
<name>A0A380MTW0_9GAMM</name>